<feature type="non-terminal residue" evidence="2">
    <location>
        <position position="1"/>
    </location>
</feature>
<reference evidence="2" key="2">
    <citation type="journal article" date="2023" name="Plants (Basel)">
        <title>Annotation of the Turnera subulata (Passifloraceae) Draft Genome Reveals the S-Locus Evolved after the Divergence of Turneroideae from Passifloroideae in a Stepwise Manner.</title>
        <authorList>
            <person name="Henning P.M."/>
            <person name="Roalson E.H."/>
            <person name="Mir W."/>
            <person name="McCubbin A.G."/>
            <person name="Shore J.S."/>
        </authorList>
    </citation>
    <scope>NUCLEOTIDE SEQUENCE</scope>
    <source>
        <strain evidence="2">F60SS</strain>
    </source>
</reference>
<keyword evidence="1" id="KW-0472">Membrane</keyword>
<dbReference type="InterPro" id="IPR023214">
    <property type="entry name" value="HAD_sf"/>
</dbReference>
<keyword evidence="1" id="KW-0812">Transmembrane</keyword>
<dbReference type="OrthoDB" id="1720717at2759"/>
<proteinExistence type="predicted"/>
<keyword evidence="1" id="KW-1133">Transmembrane helix</keyword>
<dbReference type="EMBL" id="JAKUCV010000134">
    <property type="protein sequence ID" value="KAJ4851081.1"/>
    <property type="molecule type" value="Genomic_DNA"/>
</dbReference>
<dbReference type="InterPro" id="IPR036412">
    <property type="entry name" value="HAD-like_sf"/>
</dbReference>
<dbReference type="InterPro" id="IPR010036">
    <property type="entry name" value="MDP_1_eu_arc"/>
</dbReference>
<accession>A0A9Q0GJR6</accession>
<evidence type="ECO:0000256" key="1">
    <source>
        <dbReference type="SAM" id="Phobius"/>
    </source>
</evidence>
<protein>
    <submittedName>
        <fullName evidence="2">Uncharacterized protein</fullName>
    </submittedName>
</protein>
<keyword evidence="3" id="KW-1185">Reference proteome</keyword>
<feature type="transmembrane region" description="Helical" evidence="1">
    <location>
        <begin position="54"/>
        <end position="72"/>
    </location>
</feature>
<comment type="caution">
    <text evidence="2">The sequence shown here is derived from an EMBL/GenBank/DDBJ whole genome shotgun (WGS) entry which is preliminary data.</text>
</comment>
<evidence type="ECO:0000313" key="3">
    <source>
        <dbReference type="Proteomes" id="UP001141552"/>
    </source>
</evidence>
<dbReference type="Proteomes" id="UP001141552">
    <property type="component" value="Unassembled WGS sequence"/>
</dbReference>
<name>A0A9Q0GJR6_9ROSI</name>
<dbReference type="Pfam" id="PF12689">
    <property type="entry name" value="Acid_PPase"/>
    <property type="match status" value="1"/>
</dbReference>
<gene>
    <name evidence="2" type="ORF">Tsubulata_016153</name>
</gene>
<organism evidence="2 3">
    <name type="scientific">Turnera subulata</name>
    <dbReference type="NCBI Taxonomy" id="218843"/>
    <lineage>
        <taxon>Eukaryota</taxon>
        <taxon>Viridiplantae</taxon>
        <taxon>Streptophyta</taxon>
        <taxon>Embryophyta</taxon>
        <taxon>Tracheophyta</taxon>
        <taxon>Spermatophyta</taxon>
        <taxon>Magnoliopsida</taxon>
        <taxon>eudicotyledons</taxon>
        <taxon>Gunneridae</taxon>
        <taxon>Pentapetalae</taxon>
        <taxon>rosids</taxon>
        <taxon>fabids</taxon>
        <taxon>Malpighiales</taxon>
        <taxon>Passifloraceae</taxon>
        <taxon>Turnera</taxon>
    </lineage>
</organism>
<dbReference type="GO" id="GO:0003993">
    <property type="term" value="F:acid phosphatase activity"/>
    <property type="evidence" value="ECO:0007669"/>
    <property type="project" value="TreeGrafter"/>
</dbReference>
<evidence type="ECO:0000313" key="2">
    <source>
        <dbReference type="EMBL" id="KAJ4851081.1"/>
    </source>
</evidence>
<dbReference type="AlphaFoldDB" id="A0A9Q0GJR6"/>
<reference evidence="2" key="1">
    <citation type="submission" date="2022-02" db="EMBL/GenBank/DDBJ databases">
        <authorList>
            <person name="Henning P.M."/>
            <person name="McCubbin A.G."/>
            <person name="Shore J.S."/>
        </authorList>
    </citation>
    <scope>NUCLEOTIDE SEQUENCE</scope>
    <source>
        <strain evidence="2">F60SS</strain>
        <tissue evidence="2">Leaves</tissue>
    </source>
</reference>
<dbReference type="PANTHER" id="PTHR17901">
    <property type="entry name" value="MAGNESIUM-DEPENDENT PHOSPHATASE 1 MDP1"/>
    <property type="match status" value="1"/>
</dbReference>
<dbReference type="SUPFAM" id="SSF56784">
    <property type="entry name" value="HAD-like"/>
    <property type="match status" value="1"/>
</dbReference>
<dbReference type="PANTHER" id="PTHR17901:SF14">
    <property type="entry name" value="MAGNESIUM-DEPENDENT PHOSPHATASE 1"/>
    <property type="match status" value="1"/>
</dbReference>
<sequence length="73" mass="8146">ECRSKREMPSLYPQAKGILNAIKDKGIDMAIASRSPTPDIANTFLDKLNIKPMFVAKIRLASFAAFILLHILM</sequence>
<dbReference type="Gene3D" id="3.40.50.1000">
    <property type="entry name" value="HAD superfamily/HAD-like"/>
    <property type="match status" value="1"/>
</dbReference>